<dbReference type="EMBL" id="LN879502">
    <property type="protein sequence ID" value="CUI18021.1"/>
    <property type="molecule type" value="Genomic_DNA"/>
</dbReference>
<evidence type="ECO:0000313" key="3">
    <source>
        <dbReference type="Proteomes" id="UP000069902"/>
    </source>
</evidence>
<dbReference type="PATRIC" id="fig|389348.3.peg.2720"/>
<dbReference type="Proteomes" id="UP000069902">
    <property type="component" value="Chromosome cPNK"/>
</dbReference>
<protein>
    <recommendedName>
        <fullName evidence="4">Secreted protein</fullName>
    </recommendedName>
</protein>
<keyword evidence="3" id="KW-1185">Reference proteome</keyword>
<evidence type="ECO:0000256" key="1">
    <source>
        <dbReference type="SAM" id="SignalP"/>
    </source>
</evidence>
<keyword evidence="1" id="KW-0732">Signal</keyword>
<feature type="chain" id="PRO_5006860503" description="Secreted protein" evidence="1">
    <location>
        <begin position="24"/>
        <end position="204"/>
    </location>
</feature>
<sequence>MLVKKWMLSLGLCLSAWMPIAGAVEYSHYRIDKSDYTFSTVFDITHDKQPMGSVVKSVFHVATQYDLYNRFGLFEGHGACHIFCLGFLYAWGAKIDVFNIDGDKVGLIDGQFFTKEPAKFNFYNEEDTCIAMAFLSSNCMEFCVVDPDNSALVLARLSRNFVEDAVDNWDMVVYHPERIPLSMLKIFSAFACDTQDQFNAEPPK</sequence>
<gene>
    <name evidence="2" type="ORF">PNK_2426</name>
</gene>
<proteinExistence type="predicted"/>
<evidence type="ECO:0008006" key="4">
    <source>
        <dbReference type="Google" id="ProtNLM"/>
    </source>
</evidence>
<evidence type="ECO:0000313" key="2">
    <source>
        <dbReference type="EMBL" id="CUI18021.1"/>
    </source>
</evidence>
<organism evidence="2 3">
    <name type="scientific">Candidatus Protochlamydia naegleriophila</name>
    <dbReference type="NCBI Taxonomy" id="389348"/>
    <lineage>
        <taxon>Bacteria</taxon>
        <taxon>Pseudomonadati</taxon>
        <taxon>Chlamydiota</taxon>
        <taxon>Chlamydiia</taxon>
        <taxon>Parachlamydiales</taxon>
        <taxon>Parachlamydiaceae</taxon>
        <taxon>Candidatus Protochlamydia</taxon>
    </lineage>
</organism>
<feature type="signal peptide" evidence="1">
    <location>
        <begin position="1"/>
        <end position="23"/>
    </location>
</feature>
<dbReference type="AlphaFoldDB" id="A0A0U5JJ69"/>
<dbReference type="InParanoid" id="A0A0U5JJ69"/>
<accession>A0A0U5JJ69</accession>
<dbReference type="KEGG" id="pnl:PNK_2426"/>
<name>A0A0U5JJ69_9BACT</name>
<dbReference type="RefSeq" id="WP_032124663.1">
    <property type="nucleotide sequence ID" value="NZ_LN879502.1"/>
</dbReference>
<reference evidence="3" key="1">
    <citation type="submission" date="2015-09" db="EMBL/GenBank/DDBJ databases">
        <authorList>
            <person name="Bertelli C."/>
        </authorList>
    </citation>
    <scope>NUCLEOTIDE SEQUENCE [LARGE SCALE GENOMIC DNA]</scope>
    <source>
        <strain evidence="3">KNic</strain>
    </source>
</reference>